<reference evidence="1" key="1">
    <citation type="journal article" date="2020" name="New Phytol.">
        <title>Comparative genomics reveals dynamic genome evolution in host specialist ectomycorrhizal fungi.</title>
        <authorList>
            <person name="Lofgren L.A."/>
            <person name="Nguyen N.H."/>
            <person name="Vilgalys R."/>
            <person name="Ruytinx J."/>
            <person name="Liao H.L."/>
            <person name="Branco S."/>
            <person name="Kuo A."/>
            <person name="LaButti K."/>
            <person name="Lipzen A."/>
            <person name="Andreopoulos W."/>
            <person name="Pangilinan J."/>
            <person name="Riley R."/>
            <person name="Hundley H."/>
            <person name="Na H."/>
            <person name="Barry K."/>
            <person name="Grigoriev I.V."/>
            <person name="Stajich J.E."/>
            <person name="Kennedy P.G."/>
        </authorList>
    </citation>
    <scope>NUCLEOTIDE SEQUENCE</scope>
    <source>
        <strain evidence="1">S12</strain>
    </source>
</reference>
<dbReference type="AlphaFoldDB" id="A0A9P7IZ33"/>
<name>A0A9P7IZ33_9AGAM</name>
<dbReference type="RefSeq" id="XP_041162502.1">
    <property type="nucleotide sequence ID" value="XM_041297596.1"/>
</dbReference>
<gene>
    <name evidence="1" type="ORF">HD556DRAFT_1233467</name>
</gene>
<organism evidence="1 2">
    <name type="scientific">Suillus plorans</name>
    <dbReference type="NCBI Taxonomy" id="116603"/>
    <lineage>
        <taxon>Eukaryota</taxon>
        <taxon>Fungi</taxon>
        <taxon>Dikarya</taxon>
        <taxon>Basidiomycota</taxon>
        <taxon>Agaricomycotina</taxon>
        <taxon>Agaricomycetes</taxon>
        <taxon>Agaricomycetidae</taxon>
        <taxon>Boletales</taxon>
        <taxon>Suillineae</taxon>
        <taxon>Suillaceae</taxon>
        <taxon>Suillus</taxon>
    </lineage>
</organism>
<evidence type="ECO:0000313" key="1">
    <source>
        <dbReference type="EMBL" id="KAG1797392.1"/>
    </source>
</evidence>
<dbReference type="Proteomes" id="UP000719766">
    <property type="component" value="Unassembled WGS sequence"/>
</dbReference>
<proteinExistence type="predicted"/>
<comment type="caution">
    <text evidence="1">The sequence shown here is derived from an EMBL/GenBank/DDBJ whole genome shotgun (WGS) entry which is preliminary data.</text>
</comment>
<dbReference type="EMBL" id="JABBWE010000016">
    <property type="protein sequence ID" value="KAG1797392.1"/>
    <property type="molecule type" value="Genomic_DNA"/>
</dbReference>
<accession>A0A9P7IZ33</accession>
<dbReference type="OrthoDB" id="3256444at2759"/>
<feature type="non-terminal residue" evidence="1">
    <location>
        <position position="1"/>
    </location>
</feature>
<dbReference type="GeneID" id="64591360"/>
<protein>
    <submittedName>
        <fullName evidence="1">Uncharacterized protein</fullName>
    </submittedName>
</protein>
<keyword evidence="2" id="KW-1185">Reference proteome</keyword>
<sequence length="146" mass="16817">IVSDTSTCRRHIAFRHPDAYRQWCKTNNFESMLPQYVKERKTAAAVLNAQQTSLDRHLQEIPPNNVVIPYTDTHFHEAAIEWLVSTSQPIQAVDHPSFKNMINIASRATNGVVLPNRNATRRDIMDLFKTQLTKLKGRLNVSFRFV</sequence>
<evidence type="ECO:0000313" key="2">
    <source>
        <dbReference type="Proteomes" id="UP000719766"/>
    </source>
</evidence>